<sequence>MNLTKKSRILIFLHLFNFIFWLMTVISYGVYKSHLQDSYPLPTFVVVILGLLTFFYLPLAIKDMITKNVQKVFDLLYLIFIILAIIVANTLYFPCTSSDTSQQCLTGVKPFVAGISLQVVVLFASLGVSVLFGDDDYEDDEY</sequence>
<dbReference type="Proteomes" id="UP001146793">
    <property type="component" value="Unassembled WGS sequence"/>
</dbReference>
<feature type="transmembrane region" description="Helical" evidence="1">
    <location>
        <begin position="43"/>
        <end position="61"/>
    </location>
</feature>
<evidence type="ECO:0000256" key="1">
    <source>
        <dbReference type="SAM" id="Phobius"/>
    </source>
</evidence>
<keyword evidence="1" id="KW-0812">Transmembrane</keyword>
<feature type="transmembrane region" description="Helical" evidence="1">
    <location>
        <begin position="73"/>
        <end position="92"/>
    </location>
</feature>
<feature type="transmembrane region" description="Helical" evidence="1">
    <location>
        <begin position="112"/>
        <end position="132"/>
    </location>
</feature>
<accession>A0AAV7Z287</accession>
<name>A0AAV7Z287_9EUKA</name>
<evidence type="ECO:0000313" key="4">
    <source>
        <dbReference type="Proteomes" id="UP001146793"/>
    </source>
</evidence>
<dbReference type="AlphaFoldDB" id="A0AAV7Z287"/>
<dbReference type="EMBL" id="JANTQA010000042">
    <property type="protein sequence ID" value="KAJ3435109.1"/>
    <property type="molecule type" value="Genomic_DNA"/>
</dbReference>
<proteinExistence type="predicted"/>
<evidence type="ECO:0000313" key="3">
    <source>
        <dbReference type="EMBL" id="KAJ6244760.1"/>
    </source>
</evidence>
<comment type="caution">
    <text evidence="2">The sequence shown here is derived from an EMBL/GenBank/DDBJ whole genome shotgun (WGS) entry which is preliminary data.</text>
</comment>
<dbReference type="Proteomes" id="UP001150062">
    <property type="component" value="Unassembled WGS sequence"/>
</dbReference>
<keyword evidence="1" id="KW-1133">Transmembrane helix</keyword>
<keyword evidence="5" id="KW-1185">Reference proteome</keyword>
<dbReference type="EMBL" id="JAOAOG010000158">
    <property type="protein sequence ID" value="KAJ6244760.1"/>
    <property type="molecule type" value="Genomic_DNA"/>
</dbReference>
<gene>
    <name evidence="2" type="ORF">M0812_02240</name>
    <name evidence="3" type="ORF">M0813_20851</name>
</gene>
<protein>
    <submittedName>
        <fullName evidence="2">Tetraspanin</fullName>
    </submittedName>
</protein>
<evidence type="ECO:0000313" key="2">
    <source>
        <dbReference type="EMBL" id="KAJ3435109.1"/>
    </source>
</evidence>
<evidence type="ECO:0000313" key="5">
    <source>
        <dbReference type="Proteomes" id="UP001150062"/>
    </source>
</evidence>
<organism evidence="2 4">
    <name type="scientific">Anaeramoeba flamelloides</name>
    <dbReference type="NCBI Taxonomy" id="1746091"/>
    <lineage>
        <taxon>Eukaryota</taxon>
        <taxon>Metamonada</taxon>
        <taxon>Anaeramoebidae</taxon>
        <taxon>Anaeramoeba</taxon>
    </lineage>
</organism>
<reference evidence="2" key="2">
    <citation type="submission" date="2022-08" db="EMBL/GenBank/DDBJ databases">
        <title>Novel sulphate-reducing endosymbionts in the free-living metamonad Anaeramoeba.</title>
        <authorList>
            <person name="Jerlstrom-Hultqvist J."/>
            <person name="Cepicka I."/>
            <person name="Gallot-Lavallee L."/>
            <person name="Salas-Leiva D."/>
            <person name="Curtis B.A."/>
            <person name="Zahonova K."/>
            <person name="Pipaliya S."/>
            <person name="Dacks J."/>
            <person name="Roger A.J."/>
        </authorList>
    </citation>
    <scope>NUCLEOTIDE SEQUENCE</scope>
    <source>
        <strain evidence="2">Busselton2</strain>
    </source>
</reference>
<feature type="transmembrane region" description="Helical" evidence="1">
    <location>
        <begin position="9"/>
        <end position="31"/>
    </location>
</feature>
<keyword evidence="1" id="KW-0472">Membrane</keyword>
<reference evidence="3" key="1">
    <citation type="submission" date="2022-08" db="EMBL/GenBank/DDBJ databases">
        <title>Novel sulfate-reducing endosymbionts in the free-living metamonad Anaeramoeba.</title>
        <authorList>
            <person name="Jerlstrom-Hultqvist J."/>
            <person name="Cepicka I."/>
            <person name="Gallot-Lavallee L."/>
            <person name="Salas-Leiva D."/>
            <person name="Curtis B.A."/>
            <person name="Zahonova K."/>
            <person name="Pipaliya S."/>
            <person name="Dacks J."/>
            <person name="Roger A.J."/>
        </authorList>
    </citation>
    <scope>NUCLEOTIDE SEQUENCE</scope>
    <source>
        <strain evidence="3">Schooner1</strain>
    </source>
</reference>